<evidence type="ECO:0000313" key="3">
    <source>
        <dbReference type="EMBL" id="PPL19358.1"/>
    </source>
</evidence>
<evidence type="ECO:0000313" key="4">
    <source>
        <dbReference type="Proteomes" id="UP000237755"/>
    </source>
</evidence>
<evidence type="ECO:0008006" key="5">
    <source>
        <dbReference type="Google" id="ProtNLM"/>
    </source>
</evidence>
<protein>
    <recommendedName>
        <fullName evidence="5">Integral membrane protein</fullName>
    </recommendedName>
</protein>
<keyword evidence="4" id="KW-1185">Reference proteome</keyword>
<evidence type="ECO:0000256" key="1">
    <source>
        <dbReference type="SAM" id="MobiDB-lite"/>
    </source>
</evidence>
<comment type="caution">
    <text evidence="3">The sequence shown here is derived from an EMBL/GenBank/DDBJ whole genome shotgun (WGS) entry which is preliminary data.</text>
</comment>
<keyword evidence="2" id="KW-0812">Transmembrane</keyword>
<feature type="region of interest" description="Disordered" evidence="1">
    <location>
        <begin position="301"/>
        <end position="337"/>
    </location>
</feature>
<feature type="transmembrane region" description="Helical" evidence="2">
    <location>
        <begin position="269"/>
        <end position="296"/>
    </location>
</feature>
<feature type="transmembrane region" description="Helical" evidence="2">
    <location>
        <begin position="42"/>
        <end position="62"/>
    </location>
</feature>
<gene>
    <name evidence="3" type="ORF">GY24_06600</name>
</gene>
<feature type="transmembrane region" description="Helical" evidence="2">
    <location>
        <begin position="12"/>
        <end position="30"/>
    </location>
</feature>
<feature type="transmembrane region" description="Helical" evidence="2">
    <location>
        <begin position="226"/>
        <end position="249"/>
    </location>
</feature>
<proteinExistence type="predicted"/>
<feature type="compositionally biased region" description="Polar residues" evidence="1">
    <location>
        <begin position="312"/>
        <end position="322"/>
    </location>
</feature>
<keyword evidence="2" id="KW-1133">Transmembrane helix</keyword>
<feature type="transmembrane region" description="Helical" evidence="2">
    <location>
        <begin position="123"/>
        <end position="146"/>
    </location>
</feature>
<name>A0ABX5AY13_9MICO</name>
<reference evidence="3 4" key="1">
    <citation type="journal article" date="2008" name="Int. J. Syst. Evol. Microbiol.">
        <title>Leifsonia pindariensis sp. nov., isolated from the Pindari glacier of the Indian Himalayas, and emended description of the genus Leifsonia.</title>
        <authorList>
            <person name="Reddy G.S."/>
            <person name="Prabagaran S.R."/>
            <person name="Shivaji S."/>
        </authorList>
    </citation>
    <scope>NUCLEOTIDE SEQUENCE [LARGE SCALE GENOMIC DNA]</scope>
    <source>
        <strain evidence="3 4">PON 10</strain>
    </source>
</reference>
<dbReference type="RefSeq" id="WP_104474924.1">
    <property type="nucleotide sequence ID" value="NZ_MPZN01000015.1"/>
</dbReference>
<dbReference type="Proteomes" id="UP000237755">
    <property type="component" value="Unassembled WGS sequence"/>
</dbReference>
<feature type="transmembrane region" description="Helical" evidence="2">
    <location>
        <begin position="176"/>
        <end position="201"/>
    </location>
</feature>
<accession>A0ABX5AY13</accession>
<sequence length="337" mass="35126">MSMFQFVLLHEYVNTATTVIVPLGIALHYWRGAEAQGIAGPQLLRARFASVLLCAAILLSAPGGPLPNRGNFRWDDFLTALVVATLCIAILLPSRRRPTTPDAPEPLAQLDLRPRSIGSFTRPWWLVSWGASAALLATAVVSAGLLSSPDGLGRYTELVVPFGTTGYYGSSSIVGWYFGVPIICATLALCVATWLALAGVAHPRLGQRGLSVQADAAARRSRMRTILAFSSGALLVTLAMVLSSLGGTAQLLVSFPAGDAGFVSVGTPIAALAMPLTVASFLARGLGIALVLLPLFSRRASPAHSRPVGTPRSVTGAENGSRTGVHAPGSAPTRQPA</sequence>
<dbReference type="EMBL" id="MPZN01000015">
    <property type="protein sequence ID" value="PPL19358.1"/>
    <property type="molecule type" value="Genomic_DNA"/>
</dbReference>
<feature type="transmembrane region" description="Helical" evidence="2">
    <location>
        <begin position="74"/>
        <end position="92"/>
    </location>
</feature>
<evidence type="ECO:0000256" key="2">
    <source>
        <dbReference type="SAM" id="Phobius"/>
    </source>
</evidence>
<keyword evidence="2" id="KW-0472">Membrane</keyword>
<organism evidence="3 4">
    <name type="scientific">Microterricola pindariensis</name>
    <dbReference type="NCBI Taxonomy" id="478010"/>
    <lineage>
        <taxon>Bacteria</taxon>
        <taxon>Bacillati</taxon>
        <taxon>Actinomycetota</taxon>
        <taxon>Actinomycetes</taxon>
        <taxon>Micrococcales</taxon>
        <taxon>Microbacteriaceae</taxon>
        <taxon>Microterricola</taxon>
    </lineage>
</organism>